<dbReference type="AlphaFoldDB" id="A0A838CUC1"/>
<evidence type="ECO:0000313" key="4">
    <source>
        <dbReference type="EMBL" id="MBA2175498.1"/>
    </source>
</evidence>
<feature type="domain" description="SbsA Ig-like" evidence="3">
    <location>
        <begin position="18"/>
        <end position="113"/>
    </location>
</feature>
<sequence length="526" mass="59346">MKNWIVGILIGFVLLGLTTSVSAADRTNVDLDKVWTITFNTEMDLNDDGIQVYDAQSQPVNVSLSYGKSKKKIMVRAEDPYDAGSTYHLEVNNKLTSSEGIAIQEEVNFTFETKAGASGLTNQDILALINDRTNEIQSIIGTDLNDNLGGERDFSRVEADLQQEATNSFVNGFLKDQYLNKACGGCDYSIFINNSSRVLYFEVLENNENTVTVKTAGASGYITNSGYAIYEFTKSDGKWLLNDYSNTEYSEDNYLNLTPEQGELYIENAYNKQVTYVRTVSQPPFDTGTEDRPYHVYEVVGEADIYLDTYTGFSERGDLLSKDPLSDMELKTVVEETVDEVHNIINGDINQNLGTDVPKDYDRVRPDLLNVATGDMVVGTLKEYYENACGACDYRYFQEPSWNLKYNVLVNDGQHIRLESASPRNVFDEGGFEVYDLVLEGGSWLLNGIEQRDFTSEEHLNVTAKEAQAYLETTDRQGEYEFLRTETKEMNNEDGFKQRPFHIFKFTGDNGATDQVMFDSYTGFTE</sequence>
<keyword evidence="1 2" id="KW-0732">Signal</keyword>
<feature type="signal peptide" evidence="2">
    <location>
        <begin position="1"/>
        <end position="23"/>
    </location>
</feature>
<feature type="chain" id="PRO_5032326886" evidence="2">
    <location>
        <begin position="24"/>
        <end position="526"/>
    </location>
</feature>
<dbReference type="Pfam" id="PF13205">
    <property type="entry name" value="Big_5"/>
    <property type="match status" value="1"/>
</dbReference>
<dbReference type="EMBL" id="JACEFG010000002">
    <property type="protein sequence ID" value="MBA2175498.1"/>
    <property type="molecule type" value="Genomic_DNA"/>
</dbReference>
<keyword evidence="5" id="KW-1185">Reference proteome</keyword>
<organism evidence="4 5">
    <name type="scientific">Halobacillus locisalis</name>
    <dbReference type="NCBI Taxonomy" id="220753"/>
    <lineage>
        <taxon>Bacteria</taxon>
        <taxon>Bacillati</taxon>
        <taxon>Bacillota</taxon>
        <taxon>Bacilli</taxon>
        <taxon>Bacillales</taxon>
        <taxon>Bacillaceae</taxon>
        <taxon>Halobacillus</taxon>
    </lineage>
</organism>
<proteinExistence type="predicted"/>
<gene>
    <name evidence="4" type="ORF">H0266_11395</name>
</gene>
<name>A0A838CUC1_9BACI</name>
<evidence type="ECO:0000259" key="3">
    <source>
        <dbReference type="Pfam" id="PF13205"/>
    </source>
</evidence>
<evidence type="ECO:0000313" key="5">
    <source>
        <dbReference type="Proteomes" id="UP000571017"/>
    </source>
</evidence>
<evidence type="ECO:0000256" key="2">
    <source>
        <dbReference type="SAM" id="SignalP"/>
    </source>
</evidence>
<dbReference type="Proteomes" id="UP000571017">
    <property type="component" value="Unassembled WGS sequence"/>
</dbReference>
<evidence type="ECO:0000256" key="1">
    <source>
        <dbReference type="ARBA" id="ARBA00022729"/>
    </source>
</evidence>
<comment type="caution">
    <text evidence="4">The sequence shown here is derived from an EMBL/GenBank/DDBJ whole genome shotgun (WGS) entry which is preliminary data.</text>
</comment>
<protein>
    <submittedName>
        <fullName evidence="4">Ig-like domain-containing protein</fullName>
    </submittedName>
</protein>
<dbReference type="RefSeq" id="WP_181472502.1">
    <property type="nucleotide sequence ID" value="NZ_JACEFG010000002.1"/>
</dbReference>
<accession>A0A838CUC1</accession>
<dbReference type="InterPro" id="IPR032812">
    <property type="entry name" value="SbsA_Ig"/>
</dbReference>
<reference evidence="4 5" key="1">
    <citation type="journal article" date="2004" name="Extremophiles">
        <title>Halobacillus locisalis sp. nov., a halophilic bacterium isolated from a marine solar saltern of the Yellow Sea in Korea.</title>
        <authorList>
            <person name="Yoon J.H."/>
            <person name="Kang K.H."/>
            <person name="Oh T.K."/>
            <person name="Park Y.H."/>
        </authorList>
    </citation>
    <scope>NUCLEOTIDE SEQUENCE [LARGE SCALE GENOMIC DNA]</scope>
    <source>
        <strain evidence="4 5">KCTC 3788</strain>
    </source>
</reference>